<sequence length="243" mass="26137">MGRTGTVVTRPTAGERARTLAYGIADGVLAGPGVPYAPVSAHITDDNGRPFMLIPSGSPVVAALKGEPDLPATLRISDVAAVPLADRVRGRAWLHGWITELRGPERHAAAMLLLRLHPRPELLDLAEDGEWTLLALEAAEIEVEDAWGSATLEPEDYADAAPDPFVAIEAGLLTHLDSCHREELAALLPGAKPGDVRALSLDRYGMWLRCAGQGDVRAVFPEPVSDLHGLRCAYRRLFGVRRP</sequence>
<dbReference type="InterPro" id="IPR019595">
    <property type="entry name" value="DUF2470"/>
</dbReference>
<evidence type="ECO:0000313" key="3">
    <source>
        <dbReference type="Proteomes" id="UP000669179"/>
    </source>
</evidence>
<dbReference type="EMBL" id="JAGEOJ010000001">
    <property type="protein sequence ID" value="MBO2446194.1"/>
    <property type="molecule type" value="Genomic_DNA"/>
</dbReference>
<dbReference type="SUPFAM" id="SSF50475">
    <property type="entry name" value="FMN-binding split barrel"/>
    <property type="match status" value="1"/>
</dbReference>
<feature type="domain" description="DUF2470" evidence="1">
    <location>
        <begin position="170"/>
        <end position="231"/>
    </location>
</feature>
<reference evidence="2" key="1">
    <citation type="submission" date="2021-03" db="EMBL/GenBank/DDBJ databases">
        <authorList>
            <person name="Kanchanasin P."/>
            <person name="Saeng-In P."/>
            <person name="Phongsopitanun W."/>
            <person name="Yuki M."/>
            <person name="Kudo T."/>
            <person name="Ohkuma M."/>
            <person name="Tanasupawat S."/>
        </authorList>
    </citation>
    <scope>NUCLEOTIDE SEQUENCE</scope>
    <source>
        <strain evidence="2">GKU 128</strain>
    </source>
</reference>
<dbReference type="InterPro" id="IPR012349">
    <property type="entry name" value="Split_barrel_FMN-bd"/>
</dbReference>
<proteinExistence type="predicted"/>
<evidence type="ECO:0000259" key="1">
    <source>
        <dbReference type="Pfam" id="PF10615"/>
    </source>
</evidence>
<accession>A0A939PBE3</accession>
<protein>
    <submittedName>
        <fullName evidence="2">DUF2470 domain-containing protein</fullName>
    </submittedName>
</protein>
<dbReference type="GO" id="GO:0005737">
    <property type="term" value="C:cytoplasm"/>
    <property type="evidence" value="ECO:0007669"/>
    <property type="project" value="UniProtKB-ARBA"/>
</dbReference>
<name>A0A939PBE3_9ACTN</name>
<evidence type="ECO:0000313" key="2">
    <source>
        <dbReference type="EMBL" id="MBO2446194.1"/>
    </source>
</evidence>
<dbReference type="PANTHER" id="PTHR13343:SF24">
    <property type="entry name" value="OS07G0573800 PROTEIN"/>
    <property type="match status" value="1"/>
</dbReference>
<gene>
    <name evidence="2" type="ORF">J4573_03775</name>
</gene>
<dbReference type="Gene3D" id="2.30.110.10">
    <property type="entry name" value="Electron Transport, Fmn-binding Protein, Chain A"/>
    <property type="match status" value="1"/>
</dbReference>
<dbReference type="Pfam" id="PF10615">
    <property type="entry name" value="DUF2470"/>
    <property type="match status" value="1"/>
</dbReference>
<keyword evidence="3" id="KW-1185">Reference proteome</keyword>
<comment type="caution">
    <text evidence="2">The sequence shown here is derived from an EMBL/GenBank/DDBJ whole genome shotgun (WGS) entry which is preliminary data.</text>
</comment>
<dbReference type="Gene3D" id="3.20.180.10">
    <property type="entry name" value="PNP-oxidase-like"/>
    <property type="match status" value="1"/>
</dbReference>
<dbReference type="PANTHER" id="PTHR13343">
    <property type="entry name" value="CREG1 PROTEIN"/>
    <property type="match status" value="1"/>
</dbReference>
<dbReference type="AlphaFoldDB" id="A0A939PBE3"/>
<dbReference type="InterPro" id="IPR037119">
    <property type="entry name" value="Haem_oxidase_HugZ-like_sf"/>
</dbReference>
<organism evidence="2 3">
    <name type="scientific">Actinomadura barringtoniae</name>
    <dbReference type="NCBI Taxonomy" id="1427535"/>
    <lineage>
        <taxon>Bacteria</taxon>
        <taxon>Bacillati</taxon>
        <taxon>Actinomycetota</taxon>
        <taxon>Actinomycetes</taxon>
        <taxon>Streptosporangiales</taxon>
        <taxon>Thermomonosporaceae</taxon>
        <taxon>Actinomadura</taxon>
    </lineage>
</organism>
<dbReference type="Proteomes" id="UP000669179">
    <property type="component" value="Unassembled WGS sequence"/>
</dbReference>